<dbReference type="RefSeq" id="WP_193929181.1">
    <property type="nucleotide sequence ID" value="NZ_JADEYC010000024.1"/>
</dbReference>
<dbReference type="EMBL" id="JADEYC010000024">
    <property type="protein sequence ID" value="MBE9375731.1"/>
    <property type="molecule type" value="Genomic_DNA"/>
</dbReference>
<evidence type="ECO:0000313" key="2">
    <source>
        <dbReference type="Proteomes" id="UP000598360"/>
    </source>
</evidence>
<gene>
    <name evidence="1" type="ORF">IQ251_14855</name>
</gene>
<keyword evidence="2" id="KW-1185">Reference proteome</keyword>
<evidence type="ECO:0000313" key="1">
    <source>
        <dbReference type="EMBL" id="MBE9375731.1"/>
    </source>
</evidence>
<protein>
    <submittedName>
        <fullName evidence="1">Uncharacterized protein</fullName>
    </submittedName>
</protein>
<organism evidence="1 2">
    <name type="scientific">Saccharopolyspora montiporae</name>
    <dbReference type="NCBI Taxonomy" id="2781240"/>
    <lineage>
        <taxon>Bacteria</taxon>
        <taxon>Bacillati</taxon>
        <taxon>Actinomycetota</taxon>
        <taxon>Actinomycetes</taxon>
        <taxon>Pseudonocardiales</taxon>
        <taxon>Pseudonocardiaceae</taxon>
        <taxon>Saccharopolyspora</taxon>
    </lineage>
</organism>
<comment type="caution">
    <text evidence="1">The sequence shown here is derived from an EMBL/GenBank/DDBJ whole genome shotgun (WGS) entry which is preliminary data.</text>
</comment>
<dbReference type="Proteomes" id="UP000598360">
    <property type="component" value="Unassembled WGS sequence"/>
</dbReference>
<sequence length="178" mass="20033">MQQLQHAARALGWHGHLVTDVEVLGTRFAAATRIRPDVHRWRTEHGWAPELNPSWFQSWSEPSEHDHVPVPAVELEGLLIPVSRARYGLRACGTLMTLAPCAVVLPADHPYRPWPVLELDYYGIGVVNAGAEEPGELLLHPEDRSAEFGSSLFSRWLLEVLYSKLLEQQHDPRPAENA</sequence>
<accession>A0A929BCX2</accession>
<proteinExistence type="predicted"/>
<reference evidence="1" key="1">
    <citation type="submission" date="2020-10" db="EMBL/GenBank/DDBJ databases">
        <title>Diversity and distribution of actinomycetes associated with coral in the coast of Hainan.</title>
        <authorList>
            <person name="Li F."/>
        </authorList>
    </citation>
    <scope>NUCLEOTIDE SEQUENCE</scope>
    <source>
        <strain evidence="1">HNM0983</strain>
    </source>
</reference>
<dbReference type="AlphaFoldDB" id="A0A929BCX2"/>
<name>A0A929BCX2_9PSEU</name>